<proteinExistence type="predicted"/>
<protein>
    <submittedName>
        <fullName evidence="1">Uncharacterized protein</fullName>
    </submittedName>
</protein>
<name>A0ACC1HHX9_9FUNG</name>
<evidence type="ECO:0000313" key="2">
    <source>
        <dbReference type="Proteomes" id="UP001145114"/>
    </source>
</evidence>
<comment type="caution">
    <text evidence="1">The sequence shown here is derived from an EMBL/GenBank/DDBJ whole genome shotgun (WGS) entry which is preliminary data.</text>
</comment>
<sequence length="665" mass="72028">MNYNNGYASGYYDSNSNNNNQPAASWQGPPPPSAAQNYGGPSSASPPGGQAPLGFNIQQQSPAPPPLSTQDTNTSMHSQQTYGENPPVPAGAYDDGYQGGGPQDRGIKDFFYKTEQQSYIGPDGHMVTNEQKQFDWKKAAIGGLAAAGVVYGVKKFTEHRKEKKMETQEEYLYNSGHSQAGGSYQQSHHHNGSSSFYQSNPSQYHNIGAKGKNKFAPKVKPRGSRPSQVAAKSKQAPTQDKGGGAAAAAEDEAASQDVPIKSSQGQVEEEEQQQQQVTDEDHSAGGVSSQKSPEKSTLTSGIEIRPGSVVNVGGSPSSSRQVRTQSLAAVAPPSPADKRVSVGGTAVATPSTSQIKEVRIVAPASSQKRGSAVITPGRPVSTPESASMSGASRKRQSALIASAGGDAEDEEGAQSTLASSSSTTTKKQRRQSQNGPVKLTINDYELEDEEKLPAMPMWYFCQDHRKGRPTQAFVENQNKQVTEKMRKASEGVDEQQQQQSQSIRTGGRDAGDGDSMQTTEIGEAAGKRKEGDDEMMDVKPMANKTDNLAAQVRVVDGKVVLDIESVMVSRMDMATTTEGEPRTLIDESNVVRYVNSMTYVKMKGTRRRWTKEETDQFYQSLRKWGSDFEMIAKDCPGRTRSDVKTKFKREEKHHPDLVTDAILRR</sequence>
<reference evidence="1" key="1">
    <citation type="submission" date="2022-06" db="EMBL/GenBank/DDBJ databases">
        <title>Phylogenomic reconstructions and comparative analyses of Kickxellomycotina fungi.</title>
        <authorList>
            <person name="Reynolds N.K."/>
            <person name="Stajich J.E."/>
            <person name="Barry K."/>
            <person name="Grigoriev I.V."/>
            <person name="Crous P."/>
            <person name="Smith M.E."/>
        </authorList>
    </citation>
    <scope>NUCLEOTIDE SEQUENCE</scope>
    <source>
        <strain evidence="1">RSA 2271</strain>
    </source>
</reference>
<keyword evidence="2" id="KW-1185">Reference proteome</keyword>
<organism evidence="1 2">
    <name type="scientific">Spiromyces aspiralis</name>
    <dbReference type="NCBI Taxonomy" id="68401"/>
    <lineage>
        <taxon>Eukaryota</taxon>
        <taxon>Fungi</taxon>
        <taxon>Fungi incertae sedis</taxon>
        <taxon>Zoopagomycota</taxon>
        <taxon>Kickxellomycotina</taxon>
        <taxon>Kickxellomycetes</taxon>
        <taxon>Kickxellales</taxon>
        <taxon>Kickxellaceae</taxon>
        <taxon>Spiromyces</taxon>
    </lineage>
</organism>
<accession>A0ACC1HHX9</accession>
<dbReference type="EMBL" id="JAMZIH010005569">
    <property type="protein sequence ID" value="KAJ1674965.1"/>
    <property type="molecule type" value="Genomic_DNA"/>
</dbReference>
<evidence type="ECO:0000313" key="1">
    <source>
        <dbReference type="EMBL" id="KAJ1674965.1"/>
    </source>
</evidence>
<dbReference type="Proteomes" id="UP001145114">
    <property type="component" value="Unassembled WGS sequence"/>
</dbReference>
<gene>
    <name evidence="1" type="ORF">EV182_002207</name>
</gene>